<dbReference type="AlphaFoldDB" id="A0A8E2D5N5"/>
<keyword evidence="3" id="KW-1185">Reference proteome</keyword>
<dbReference type="RefSeq" id="WP_179399751.1">
    <property type="nucleotide sequence ID" value="NZ_JACCCY010000003.1"/>
</dbReference>
<protein>
    <recommendedName>
        <fullName evidence="4">Yip1 domain-containing protein</fullName>
    </recommendedName>
</protein>
<evidence type="ECO:0008006" key="4">
    <source>
        <dbReference type="Google" id="ProtNLM"/>
    </source>
</evidence>
<feature type="transmembrane region" description="Helical" evidence="1">
    <location>
        <begin position="122"/>
        <end position="141"/>
    </location>
</feature>
<feature type="transmembrane region" description="Helical" evidence="1">
    <location>
        <begin position="153"/>
        <end position="171"/>
    </location>
</feature>
<reference evidence="2 3" key="1">
    <citation type="submission" date="2020-07" db="EMBL/GenBank/DDBJ databases">
        <title>Genomic Encyclopedia of Type Strains, Phase IV (KMG-IV): sequencing the most valuable type-strain genomes for metagenomic binning, comparative biology and taxonomic classification.</title>
        <authorList>
            <person name="Goeker M."/>
        </authorList>
    </citation>
    <scope>NUCLEOTIDE SEQUENCE [LARGE SCALE GENOMIC DNA]</scope>
    <source>
        <strain evidence="2 3">DSM 23697</strain>
    </source>
</reference>
<keyword evidence="1" id="KW-0812">Transmembrane</keyword>
<dbReference type="EMBL" id="JACCCY010000003">
    <property type="protein sequence ID" value="NYI50108.1"/>
    <property type="molecule type" value="Genomic_DNA"/>
</dbReference>
<gene>
    <name evidence="2" type="ORF">F5613_002238</name>
</gene>
<proteinExistence type="predicted"/>
<feature type="transmembrane region" description="Helical" evidence="1">
    <location>
        <begin position="52"/>
        <end position="84"/>
    </location>
</feature>
<name>A0A8E2D5N5_9PORP</name>
<accession>A0A8E2D5N5</accession>
<organism evidence="2 3">
    <name type="scientific">Macellibacteroides fermentans</name>
    <dbReference type="NCBI Taxonomy" id="879969"/>
    <lineage>
        <taxon>Bacteria</taxon>
        <taxon>Pseudomonadati</taxon>
        <taxon>Bacteroidota</taxon>
        <taxon>Bacteroidia</taxon>
        <taxon>Bacteroidales</taxon>
        <taxon>Porphyromonadaceae</taxon>
        <taxon>Macellibacteroides</taxon>
    </lineage>
</organism>
<feature type="transmembrane region" description="Helical" evidence="1">
    <location>
        <begin position="12"/>
        <end position="32"/>
    </location>
</feature>
<evidence type="ECO:0000256" key="1">
    <source>
        <dbReference type="SAM" id="Phobius"/>
    </source>
</evidence>
<evidence type="ECO:0000313" key="2">
    <source>
        <dbReference type="EMBL" id="NYI50108.1"/>
    </source>
</evidence>
<keyword evidence="1" id="KW-1133">Transmembrane helix</keyword>
<feature type="transmembrane region" description="Helical" evidence="1">
    <location>
        <begin position="96"/>
        <end position="116"/>
    </location>
</feature>
<dbReference type="Proteomes" id="UP000574332">
    <property type="component" value="Unassembled WGS sequence"/>
</dbReference>
<evidence type="ECO:0000313" key="3">
    <source>
        <dbReference type="Proteomes" id="UP000574332"/>
    </source>
</evidence>
<sequence length="175" mass="19490">MRLFLEKFSSQNYLIPILLVGIYGSSMLLFQMELMSLNTELSLSIYSSLRNTILSVSYSVAFIMGYVIWLLLGVVFSFSAIIFGAVSFNLSKTLKISSISFAFSAIIIIASIFMYGKNNVAEMINATNISAIVLYLIYIGVIKFSCSIDWIKALLAITTPLLLIVALTYLFRVLL</sequence>
<comment type="caution">
    <text evidence="2">The sequence shown here is derived from an EMBL/GenBank/DDBJ whole genome shotgun (WGS) entry which is preliminary data.</text>
</comment>
<keyword evidence="1" id="KW-0472">Membrane</keyword>